<sequence>MSLIVNVSGLPTDVTQEAVSEYFSRAGHVVAVSLKEAGAATVEFDRDEDVEAAVQLNNSEFAEGVTIQVSRGEAVARRSRSRSPSAEKGPDYTAVVLKLPPTINEPELREIFGACGEITNIRVDDRRTRYAFITFATEEALNKAVELNGTEHGEHKLEVEKRRPRPGQGFRIVGDNIPPTAEKEELRELFSRPGVLLDFFLAADNRVLYATYATKEEMDKALELNDTEIAGGKILVKPRASRTCFKCGKEGHISAQCRDGGAGGRGAPRRDIECHRCGRRGHIARECRSAPSRYERGGPSRRDDYRDDRRDRRRRRSDSYDRDRRRHSRSRSPPRRRYSRSRSPPRRHRRSYTPSRSRSPPRRR</sequence>
<keyword evidence="1 3" id="KW-0694">RNA-binding</keyword>
<keyword evidence="2" id="KW-0862">Zinc</keyword>
<dbReference type="Pfam" id="PF00076">
    <property type="entry name" value="RRM_1"/>
    <property type="match status" value="3"/>
</dbReference>
<dbReference type="SUPFAM" id="SSF54928">
    <property type="entry name" value="RNA-binding domain, RBD"/>
    <property type="match status" value="3"/>
</dbReference>
<dbReference type="Gene3D" id="3.30.70.330">
    <property type="match status" value="3"/>
</dbReference>
<gene>
    <name evidence="7" type="ORF">ADEAN_000903900</name>
</gene>
<dbReference type="Proteomes" id="UP000515908">
    <property type="component" value="Chromosome 21"/>
</dbReference>
<dbReference type="SMART" id="SM00360">
    <property type="entry name" value="RRM"/>
    <property type="match status" value="3"/>
</dbReference>
<evidence type="ECO:0000256" key="3">
    <source>
        <dbReference type="PROSITE-ProRule" id="PRU00176"/>
    </source>
</evidence>
<dbReference type="GO" id="GO:0005634">
    <property type="term" value="C:nucleus"/>
    <property type="evidence" value="ECO:0007669"/>
    <property type="project" value="TreeGrafter"/>
</dbReference>
<evidence type="ECO:0000259" key="5">
    <source>
        <dbReference type="PROSITE" id="PS50102"/>
    </source>
</evidence>
<feature type="region of interest" description="Disordered" evidence="4">
    <location>
        <begin position="288"/>
        <end position="364"/>
    </location>
</feature>
<evidence type="ECO:0000256" key="2">
    <source>
        <dbReference type="PROSITE-ProRule" id="PRU00047"/>
    </source>
</evidence>
<feature type="domain" description="CCHC-type" evidence="6">
    <location>
        <begin position="274"/>
        <end position="289"/>
    </location>
</feature>
<dbReference type="InterPro" id="IPR001878">
    <property type="entry name" value="Znf_CCHC"/>
</dbReference>
<feature type="domain" description="RRM" evidence="5">
    <location>
        <begin position="92"/>
        <end position="164"/>
    </location>
</feature>
<keyword evidence="2" id="KW-0479">Metal-binding</keyword>
<protein>
    <submittedName>
        <fullName evidence="7">RNA recognition motif. (A.k.a. RRM, RBD, or RNP domain)/Zinc knuckle, putative</fullName>
    </submittedName>
</protein>
<feature type="compositionally biased region" description="Basic residues" evidence="4">
    <location>
        <begin position="324"/>
        <end position="351"/>
    </location>
</feature>
<feature type="compositionally biased region" description="Basic and acidic residues" evidence="4">
    <location>
        <begin position="288"/>
        <end position="310"/>
    </location>
</feature>
<evidence type="ECO:0000259" key="6">
    <source>
        <dbReference type="PROSITE" id="PS50158"/>
    </source>
</evidence>
<dbReference type="VEuPathDB" id="TriTrypDB:ADEAN_000903900"/>
<evidence type="ECO:0000313" key="8">
    <source>
        <dbReference type="Proteomes" id="UP000515908"/>
    </source>
</evidence>
<keyword evidence="2" id="KW-0863">Zinc-finger</keyword>
<dbReference type="GO" id="GO:0008270">
    <property type="term" value="F:zinc ion binding"/>
    <property type="evidence" value="ECO:0007669"/>
    <property type="project" value="UniProtKB-KW"/>
</dbReference>
<dbReference type="InterPro" id="IPR035979">
    <property type="entry name" value="RBD_domain_sf"/>
</dbReference>
<dbReference type="EMBL" id="LR877165">
    <property type="protein sequence ID" value="CAD2221507.1"/>
    <property type="molecule type" value="Genomic_DNA"/>
</dbReference>
<dbReference type="CDD" id="cd00590">
    <property type="entry name" value="RRM_SF"/>
    <property type="match status" value="3"/>
</dbReference>
<dbReference type="GO" id="GO:0005737">
    <property type="term" value="C:cytoplasm"/>
    <property type="evidence" value="ECO:0007669"/>
    <property type="project" value="TreeGrafter"/>
</dbReference>
<evidence type="ECO:0000256" key="4">
    <source>
        <dbReference type="SAM" id="MobiDB-lite"/>
    </source>
</evidence>
<feature type="domain" description="RRM" evidence="5">
    <location>
        <begin position="3"/>
        <end position="74"/>
    </location>
</feature>
<dbReference type="InterPro" id="IPR012677">
    <property type="entry name" value="Nucleotide-bd_a/b_plait_sf"/>
</dbReference>
<dbReference type="InterPro" id="IPR050374">
    <property type="entry name" value="RRT5_SRSF_SR"/>
</dbReference>
<dbReference type="Gene3D" id="4.10.60.10">
    <property type="entry name" value="Zinc finger, CCHC-type"/>
    <property type="match status" value="2"/>
</dbReference>
<dbReference type="InterPro" id="IPR036875">
    <property type="entry name" value="Znf_CCHC_sf"/>
</dbReference>
<keyword evidence="8" id="KW-1185">Reference proteome</keyword>
<dbReference type="InterPro" id="IPR000504">
    <property type="entry name" value="RRM_dom"/>
</dbReference>
<dbReference type="SMART" id="SM00343">
    <property type="entry name" value="ZnF_C2HC"/>
    <property type="match status" value="2"/>
</dbReference>
<dbReference type="SUPFAM" id="SSF57756">
    <property type="entry name" value="Retrovirus zinc finger-like domains"/>
    <property type="match status" value="1"/>
</dbReference>
<evidence type="ECO:0000313" key="7">
    <source>
        <dbReference type="EMBL" id="CAD2221507.1"/>
    </source>
</evidence>
<dbReference type="GO" id="GO:0003729">
    <property type="term" value="F:mRNA binding"/>
    <property type="evidence" value="ECO:0007669"/>
    <property type="project" value="TreeGrafter"/>
</dbReference>
<proteinExistence type="predicted"/>
<evidence type="ECO:0000256" key="1">
    <source>
        <dbReference type="ARBA" id="ARBA00022884"/>
    </source>
</evidence>
<dbReference type="PROSITE" id="PS50158">
    <property type="entry name" value="ZF_CCHC"/>
    <property type="match status" value="2"/>
</dbReference>
<feature type="domain" description="CCHC-type" evidence="6">
    <location>
        <begin position="244"/>
        <end position="259"/>
    </location>
</feature>
<accession>A0A7G2CQT8</accession>
<feature type="domain" description="RRM" evidence="5">
    <location>
        <begin position="170"/>
        <end position="241"/>
    </location>
</feature>
<reference evidence="7 8" key="1">
    <citation type="submission" date="2020-08" db="EMBL/GenBank/DDBJ databases">
        <authorList>
            <person name="Newling K."/>
            <person name="Davey J."/>
            <person name="Forrester S."/>
        </authorList>
    </citation>
    <scope>NUCLEOTIDE SEQUENCE [LARGE SCALE GENOMIC DNA]</scope>
    <source>
        <strain evidence="8">Crithidia deanei Carvalho (ATCC PRA-265)</strain>
    </source>
</reference>
<dbReference type="Pfam" id="PF00098">
    <property type="entry name" value="zf-CCHC"/>
    <property type="match status" value="2"/>
</dbReference>
<dbReference type="PANTHER" id="PTHR23003">
    <property type="entry name" value="RNA RECOGNITION MOTIF RRM DOMAIN CONTAINING PROTEIN"/>
    <property type="match status" value="1"/>
</dbReference>
<dbReference type="PROSITE" id="PS50102">
    <property type="entry name" value="RRM"/>
    <property type="match status" value="3"/>
</dbReference>
<organism evidence="7 8">
    <name type="scientific">Angomonas deanei</name>
    <dbReference type="NCBI Taxonomy" id="59799"/>
    <lineage>
        <taxon>Eukaryota</taxon>
        <taxon>Discoba</taxon>
        <taxon>Euglenozoa</taxon>
        <taxon>Kinetoplastea</taxon>
        <taxon>Metakinetoplastina</taxon>
        <taxon>Trypanosomatida</taxon>
        <taxon>Trypanosomatidae</taxon>
        <taxon>Strigomonadinae</taxon>
        <taxon>Angomonas</taxon>
    </lineage>
</organism>
<dbReference type="AlphaFoldDB" id="A0A7G2CQT8"/>
<name>A0A7G2CQT8_9TRYP</name>